<comment type="caution">
    <text evidence="1">The sequence shown here is derived from an EMBL/GenBank/DDBJ whole genome shotgun (WGS) entry which is preliminary data.</text>
</comment>
<dbReference type="EMBL" id="CAJVPY010033152">
    <property type="protein sequence ID" value="CAG8798603.1"/>
    <property type="molecule type" value="Genomic_DNA"/>
</dbReference>
<proteinExistence type="predicted"/>
<organism evidence="1 2">
    <name type="scientific">Dentiscutata erythropus</name>
    <dbReference type="NCBI Taxonomy" id="1348616"/>
    <lineage>
        <taxon>Eukaryota</taxon>
        <taxon>Fungi</taxon>
        <taxon>Fungi incertae sedis</taxon>
        <taxon>Mucoromycota</taxon>
        <taxon>Glomeromycotina</taxon>
        <taxon>Glomeromycetes</taxon>
        <taxon>Diversisporales</taxon>
        <taxon>Gigasporaceae</taxon>
        <taxon>Dentiscutata</taxon>
    </lineage>
</organism>
<gene>
    <name evidence="1" type="ORF">DERYTH_LOCUS22908</name>
</gene>
<evidence type="ECO:0000313" key="2">
    <source>
        <dbReference type="Proteomes" id="UP000789405"/>
    </source>
</evidence>
<accession>A0A9N9P349</accession>
<dbReference type="Proteomes" id="UP000789405">
    <property type="component" value="Unassembled WGS sequence"/>
</dbReference>
<dbReference type="OrthoDB" id="2317402at2759"/>
<name>A0A9N9P349_9GLOM</name>
<protein>
    <submittedName>
        <fullName evidence="1">5492_t:CDS:1</fullName>
    </submittedName>
</protein>
<sequence>MANNNTEYPSFIIVMWVLLERELRAVKLKSSLTEFNDLDDFFSCLKQKFKILKNVEPKKLLFYRRRLQHNTFARRHLYIFDYYSIKTACCP</sequence>
<reference evidence="1" key="1">
    <citation type="submission" date="2021-06" db="EMBL/GenBank/DDBJ databases">
        <authorList>
            <person name="Kallberg Y."/>
            <person name="Tangrot J."/>
            <person name="Rosling A."/>
        </authorList>
    </citation>
    <scope>NUCLEOTIDE SEQUENCE</scope>
    <source>
        <strain evidence="1">MA453B</strain>
    </source>
</reference>
<dbReference type="AlphaFoldDB" id="A0A9N9P349"/>
<feature type="non-terminal residue" evidence="1">
    <location>
        <position position="91"/>
    </location>
</feature>
<evidence type="ECO:0000313" key="1">
    <source>
        <dbReference type="EMBL" id="CAG8798603.1"/>
    </source>
</evidence>
<keyword evidence="2" id="KW-1185">Reference proteome</keyword>